<sequence length="148" mass="17682">MLIYIMQSSKAIEPIKQFKSIRELKDCAKWWQKRLFLENWFIKYELVDKRLAKESGEPIDGYCQFSVENKEAKIVISNMPTEEGIVEFSAELTLVHELLHIKREYLPRSYSEEDVESFEDILLHQSQEEMAKTLLLTKYGIEKDWFLR</sequence>
<protein>
    <submittedName>
        <fullName evidence="1">Uncharacterized protein</fullName>
    </submittedName>
</protein>
<proteinExistence type="predicted"/>
<dbReference type="EMBL" id="BK032734">
    <property type="protein sequence ID" value="DAF57485.1"/>
    <property type="molecule type" value="Genomic_DNA"/>
</dbReference>
<evidence type="ECO:0000313" key="1">
    <source>
        <dbReference type="EMBL" id="DAF57485.1"/>
    </source>
</evidence>
<name>A0A8S5T2E2_9CAUD</name>
<accession>A0A8S5T2E2</accession>
<reference evidence="1" key="1">
    <citation type="journal article" date="2021" name="Proc. Natl. Acad. Sci. U.S.A.">
        <title>A Catalog of Tens of Thousands of Viruses from Human Metagenomes Reveals Hidden Associations with Chronic Diseases.</title>
        <authorList>
            <person name="Tisza M.J."/>
            <person name="Buck C.B."/>
        </authorList>
    </citation>
    <scope>NUCLEOTIDE SEQUENCE</scope>
    <source>
        <strain evidence="1">CtqfO1</strain>
    </source>
</reference>
<organism evidence="1">
    <name type="scientific">Myoviridae sp. ctqfO1</name>
    <dbReference type="NCBI Taxonomy" id="2827710"/>
    <lineage>
        <taxon>Viruses</taxon>
        <taxon>Duplodnaviria</taxon>
        <taxon>Heunggongvirae</taxon>
        <taxon>Uroviricota</taxon>
        <taxon>Caudoviricetes</taxon>
    </lineage>
</organism>